<feature type="compositionally biased region" description="Basic residues" evidence="1">
    <location>
        <begin position="242"/>
        <end position="260"/>
    </location>
</feature>
<organism evidence="2">
    <name type="scientific">Trypanosoma brucei</name>
    <dbReference type="NCBI Taxonomy" id="5691"/>
    <lineage>
        <taxon>Eukaryota</taxon>
        <taxon>Discoba</taxon>
        <taxon>Euglenozoa</taxon>
        <taxon>Kinetoplastea</taxon>
        <taxon>Metakinetoplastina</taxon>
        <taxon>Trypanosomatida</taxon>
        <taxon>Trypanosomatidae</taxon>
        <taxon>Trypanosoma</taxon>
    </lineage>
</organism>
<feature type="compositionally biased region" description="Basic residues" evidence="1">
    <location>
        <begin position="197"/>
        <end position="217"/>
    </location>
</feature>
<reference evidence="2" key="1">
    <citation type="submission" date="1994-10" db="EMBL/GenBank/DDBJ databases">
        <title>Molecular cloning and characterization of T. brucei alternative oxidase.</title>
        <authorList>
            <person name="Hill G.C."/>
            <person name="Chaudhuri M."/>
            <person name="Ajayi W."/>
        </authorList>
    </citation>
    <scope>NUCLEOTIDE SEQUENCE</scope>
</reference>
<accession>Q26681</accession>
<dbReference type="VEuPathDB" id="TriTrypDB:Tbg972.7.3770"/>
<dbReference type="EMBL" id="U15549">
    <property type="protein sequence ID" value="AAA50764.1"/>
    <property type="molecule type" value="mRNA"/>
</dbReference>
<proteinExistence type="evidence at transcript level"/>
<dbReference type="VEuPathDB" id="TriTrypDB:Tb427_070039700"/>
<dbReference type="AlphaFoldDB" id="Q26681"/>
<feature type="non-terminal residue" evidence="2">
    <location>
        <position position="1"/>
    </location>
</feature>
<feature type="compositionally biased region" description="Basic and acidic residues" evidence="1">
    <location>
        <begin position="168"/>
        <end position="181"/>
    </location>
</feature>
<dbReference type="VEuPathDB" id="TriTrypDB:Tb1125.7.3440"/>
<sequence length="337" mass="39576">ARDYIGEEPYIFKVVVTLFKIMLCPPDVAFEKRHFKRRDGNKVVPPSIALVAGLESGFLFKLSAVEDVARRGQFPGLLTEDEFLLMCEESEHIRDAYAMAKTLLPSPLMAFLPAPHFRKPLERLVPLKTHSVLKRSMRFLTHWTRITGDTCQWMSLWMRCMVKKERGYERNKEGNTCDGKLRLRASPSWRMRPTPKPTRKLRQKRKREQGQKRKQGQRQKQEQGQRQKREQGQRQKQEQGQKRKRERGRRLSAHRHRSKRQVAGAKNLDIPYIYGVVNTNVYIFVGESLRVQPCARPVPGLVGLRQLYPFSCIWYVYVKTDWVTKKRSWSARGWIQG</sequence>
<evidence type="ECO:0000313" key="2">
    <source>
        <dbReference type="EMBL" id="AAA50764.1"/>
    </source>
</evidence>
<feature type="compositionally biased region" description="Basic and acidic residues" evidence="1">
    <location>
        <begin position="219"/>
        <end position="241"/>
    </location>
</feature>
<evidence type="ECO:0000256" key="1">
    <source>
        <dbReference type="SAM" id="MobiDB-lite"/>
    </source>
</evidence>
<feature type="region of interest" description="Disordered" evidence="1">
    <location>
        <begin position="168"/>
        <end position="262"/>
    </location>
</feature>
<gene>
    <name evidence="2" type="primary">TAO5</name>
</gene>
<dbReference type="VEuPathDB" id="TriTrypDB:Tb927.7.3440"/>
<name>Q26681_9TRYP</name>
<protein>
    <submittedName>
        <fullName evidence="2">Alternative oxidase</fullName>
    </submittedName>
</protein>